<keyword evidence="1" id="KW-1133">Transmembrane helix</keyword>
<feature type="transmembrane region" description="Helical" evidence="1">
    <location>
        <begin position="215"/>
        <end position="234"/>
    </location>
</feature>
<feature type="transmembrane region" description="Helical" evidence="1">
    <location>
        <begin position="290"/>
        <end position="308"/>
    </location>
</feature>
<organism evidence="2 3">
    <name type="scientific">Pseudorhizobium tarimense</name>
    <dbReference type="NCBI Taxonomy" id="1079109"/>
    <lineage>
        <taxon>Bacteria</taxon>
        <taxon>Pseudomonadati</taxon>
        <taxon>Pseudomonadota</taxon>
        <taxon>Alphaproteobacteria</taxon>
        <taxon>Hyphomicrobiales</taxon>
        <taxon>Rhizobiaceae</taxon>
        <taxon>Rhizobium/Agrobacterium group</taxon>
        <taxon>Pseudorhizobium</taxon>
    </lineage>
</organism>
<evidence type="ECO:0000313" key="2">
    <source>
        <dbReference type="EMBL" id="MET3585580.1"/>
    </source>
</evidence>
<feature type="transmembrane region" description="Helical" evidence="1">
    <location>
        <begin position="193"/>
        <end position="208"/>
    </location>
</feature>
<reference evidence="2 3" key="1">
    <citation type="submission" date="2024-06" db="EMBL/GenBank/DDBJ databases">
        <title>Genomic Encyclopedia of Type Strains, Phase IV (KMG-IV): sequencing the most valuable type-strain genomes for metagenomic binning, comparative biology and taxonomic classification.</title>
        <authorList>
            <person name="Goeker M."/>
        </authorList>
    </citation>
    <scope>NUCLEOTIDE SEQUENCE [LARGE SCALE GENOMIC DNA]</scope>
    <source>
        <strain evidence="2 3">DSM 105042</strain>
    </source>
</reference>
<evidence type="ECO:0000313" key="3">
    <source>
        <dbReference type="Proteomes" id="UP001549031"/>
    </source>
</evidence>
<dbReference type="RefSeq" id="WP_247243535.1">
    <property type="nucleotide sequence ID" value="NZ_JALJRA010000006.1"/>
</dbReference>
<name>A0ABV2H4V8_9HYPH</name>
<keyword evidence="1" id="KW-0472">Membrane</keyword>
<sequence length="523" mass="56270">MTGSVGRHLRSSATAIGLVTITLVCAAMLALPGRAITAAFTNDVLIFLDGAHRIAWGQLPNRDFHSALGPLVFYIPAVGYWLSGSLGAAMPVGMAVLLVAFLAPAIRILQARLRTSIALAFGGFLVLILAAPINLGSPLSLLSFAMFYNRIGWAALGLLLVMYIRPRQATHAGDLADAAAAAVLLLLQFYTKATYGLVSIGFLAFMLLDRQQRSWVLGALLLTIAGAAFVELAWRGTWQHVEDLAAAARVSGGRDLFAFVRSALNNLADITVYAIAAAVIVWRTRSVRDLLFYCFCAVSGILILNQNAHGWGIITLYSGAAVATESACRLLSRKPPDGTSDSASAGNGLPLLLAFFLLPPSVHHASVLALHARLAMINAGTSLHLPKLEDLRLVAPGASPDTFMSRYHESITKGSRLMQSLSPPPERVVVLDFVNPFSAGLGLRPPIGDSAWLHWGRNVDEKTHLPPEALLADAEIVMIPKVGINSTPLQQIYGPFISREFDLLQESDTWIVYRKRETGDPKQ</sequence>
<feature type="transmembrane region" description="Helical" evidence="1">
    <location>
        <begin position="141"/>
        <end position="164"/>
    </location>
</feature>
<accession>A0ABV2H4V8</accession>
<protein>
    <recommendedName>
        <fullName evidence="4">4-amino-4-deoxy-L-arabinose transferase</fullName>
    </recommendedName>
</protein>
<feature type="transmembrane region" description="Helical" evidence="1">
    <location>
        <begin position="88"/>
        <end position="109"/>
    </location>
</feature>
<evidence type="ECO:0008006" key="4">
    <source>
        <dbReference type="Google" id="ProtNLM"/>
    </source>
</evidence>
<feature type="transmembrane region" description="Helical" evidence="1">
    <location>
        <begin position="12"/>
        <end position="31"/>
    </location>
</feature>
<feature type="transmembrane region" description="Helical" evidence="1">
    <location>
        <begin position="116"/>
        <end position="135"/>
    </location>
</feature>
<keyword evidence="1" id="KW-0812">Transmembrane</keyword>
<keyword evidence="3" id="KW-1185">Reference proteome</keyword>
<dbReference type="Proteomes" id="UP001549031">
    <property type="component" value="Unassembled WGS sequence"/>
</dbReference>
<evidence type="ECO:0000256" key="1">
    <source>
        <dbReference type="SAM" id="Phobius"/>
    </source>
</evidence>
<proteinExistence type="predicted"/>
<dbReference type="EMBL" id="JBEPLJ010000006">
    <property type="protein sequence ID" value="MET3585580.1"/>
    <property type="molecule type" value="Genomic_DNA"/>
</dbReference>
<comment type="caution">
    <text evidence="2">The sequence shown here is derived from an EMBL/GenBank/DDBJ whole genome shotgun (WGS) entry which is preliminary data.</text>
</comment>
<gene>
    <name evidence="2" type="ORF">ABID21_001689</name>
</gene>